<dbReference type="SUPFAM" id="SSF55031">
    <property type="entry name" value="Bacterial exopeptidase dimerisation domain"/>
    <property type="match status" value="1"/>
</dbReference>
<evidence type="ECO:0000256" key="1">
    <source>
        <dbReference type="PIRNR" id="PIRNR037226"/>
    </source>
</evidence>
<dbReference type="PANTHER" id="PTHR30575">
    <property type="entry name" value="PEPTIDASE M20"/>
    <property type="match status" value="1"/>
</dbReference>
<accession>A0A075R8R8</accession>
<dbReference type="Proteomes" id="UP000005850">
    <property type="component" value="Chromosome"/>
</dbReference>
<organism evidence="3 4">
    <name type="scientific">Brevibacillus laterosporus LMG 15441</name>
    <dbReference type="NCBI Taxonomy" id="1042163"/>
    <lineage>
        <taxon>Bacteria</taxon>
        <taxon>Bacillati</taxon>
        <taxon>Bacillota</taxon>
        <taxon>Bacilli</taxon>
        <taxon>Bacillales</taxon>
        <taxon>Paenibacillaceae</taxon>
        <taxon>Brevibacillus</taxon>
    </lineage>
</organism>
<dbReference type="GO" id="GO:0005737">
    <property type="term" value="C:cytoplasm"/>
    <property type="evidence" value="ECO:0007669"/>
    <property type="project" value="TreeGrafter"/>
</dbReference>
<dbReference type="HOGENOM" id="CLU_031812_1_0_9"/>
<keyword evidence="4" id="KW-1185">Reference proteome</keyword>
<dbReference type="SUPFAM" id="SSF53187">
    <property type="entry name" value="Zn-dependent exopeptidases"/>
    <property type="match status" value="1"/>
</dbReference>
<keyword evidence="3" id="KW-0378">Hydrolase</keyword>
<dbReference type="InterPro" id="IPR052030">
    <property type="entry name" value="Peptidase_M20/M20A_hydrolases"/>
</dbReference>
<protein>
    <recommendedName>
        <fullName evidence="1">Peptidase M20 domain-containing protein 2</fullName>
    </recommendedName>
</protein>
<dbReference type="GO" id="GO:0071713">
    <property type="term" value="F:para-aminobenzoyl-glutamate hydrolase activity"/>
    <property type="evidence" value="ECO:0007669"/>
    <property type="project" value="TreeGrafter"/>
</dbReference>
<name>A0A075R8R8_BRELA</name>
<dbReference type="Gene3D" id="3.40.630.10">
    <property type="entry name" value="Zn peptidases"/>
    <property type="match status" value="1"/>
</dbReference>
<reference evidence="3 4" key="1">
    <citation type="journal article" date="2011" name="J. Bacteriol.">
        <title>Genome sequence of Brevibacillus laterosporus LMG 15441, a pathogen of invertebrates.</title>
        <authorList>
            <person name="Djukic M."/>
            <person name="Poehlein A."/>
            <person name="Thurmer A."/>
            <person name="Daniel R."/>
        </authorList>
    </citation>
    <scope>NUCLEOTIDE SEQUENCE [LARGE SCALE GENOMIC DNA]</scope>
    <source>
        <strain evidence="3 4">LMG 15441</strain>
    </source>
</reference>
<dbReference type="InterPro" id="IPR017439">
    <property type="entry name" value="Amidohydrolase"/>
</dbReference>
<evidence type="ECO:0000259" key="2">
    <source>
        <dbReference type="Pfam" id="PF07687"/>
    </source>
</evidence>
<dbReference type="PANTHER" id="PTHR30575:SF0">
    <property type="entry name" value="XAA-ARG DIPEPTIDASE"/>
    <property type="match status" value="1"/>
</dbReference>
<dbReference type="eggNOG" id="COG1473">
    <property type="taxonomic scope" value="Bacteria"/>
</dbReference>
<dbReference type="GO" id="GO:0046657">
    <property type="term" value="P:folic acid catabolic process"/>
    <property type="evidence" value="ECO:0007669"/>
    <property type="project" value="TreeGrafter"/>
</dbReference>
<comment type="similarity">
    <text evidence="1">Belongs to the peptidase M20A family.</text>
</comment>
<dbReference type="InterPro" id="IPR017144">
    <property type="entry name" value="Xaa-Arg_dipeptidase"/>
</dbReference>
<dbReference type="InterPro" id="IPR002933">
    <property type="entry name" value="Peptidase_M20"/>
</dbReference>
<dbReference type="Pfam" id="PF07687">
    <property type="entry name" value="M20_dimer"/>
    <property type="match status" value="1"/>
</dbReference>
<dbReference type="MEROPS" id="M20.019"/>
<gene>
    <name evidence="3" type="ORF">BRLA_c034590</name>
</gene>
<dbReference type="FunFam" id="3.30.70.360:FF:000004">
    <property type="entry name" value="Peptidase M20 domain-containing protein 2"/>
    <property type="match status" value="1"/>
</dbReference>
<dbReference type="AlphaFoldDB" id="A0A075R8R8"/>
<feature type="domain" description="Peptidase M20 dimerisation" evidence="2">
    <location>
        <begin position="194"/>
        <end position="281"/>
    </location>
</feature>
<sequence>MMKVDQTQAVQMGTDRTESELENRIITYVEQNKQQFISVSHAIHEHPEIGNEEVYAQGVLTALLEEAGFQIEKGVAGHPTAFLARKKVGEKTGPTLGYLAEYDALPGLGHACGHNIIGTTSVLAAIALGETLQETGGEVVVLGTPAEEGGPNGSAKGSFVKHDLLKGIDACMMVHPFSHNRITGTTLAVIPLDFEFIGKAAHAAAAPEEGINALDAVIHLFNGINALRQHVTADVRIHGIITHGGDAPNIVPEYAKARFYIRAATRHSCLKVTERIKEIAQGAACMTGATVNIIAFQNEVDDMVLNRTFDGVFQAQMERFGYLVDTRHQAGLGSTDAGNISYVVPTIHPYIKIGSEELVCHTDAFREAAKSPEGDAALIVGAKVLALTGFTLMTNEAVLTEIKQEFFQRKQELALQS</sequence>
<dbReference type="Pfam" id="PF01546">
    <property type="entry name" value="Peptidase_M20"/>
    <property type="match status" value="1"/>
</dbReference>
<evidence type="ECO:0000313" key="3">
    <source>
        <dbReference type="EMBL" id="AIG27771.1"/>
    </source>
</evidence>
<dbReference type="PIRSF" id="PIRSF037226">
    <property type="entry name" value="Amidohydrolase_ACY1L2_prd"/>
    <property type="match status" value="1"/>
</dbReference>
<dbReference type="STRING" id="1042163.BRLA_c034590"/>
<dbReference type="NCBIfam" id="TIGR01891">
    <property type="entry name" value="amidohydrolases"/>
    <property type="match status" value="1"/>
</dbReference>
<dbReference type="EMBL" id="CP007806">
    <property type="protein sequence ID" value="AIG27771.1"/>
    <property type="molecule type" value="Genomic_DNA"/>
</dbReference>
<dbReference type="CDD" id="cd03887">
    <property type="entry name" value="M20_Acy1L2"/>
    <property type="match status" value="1"/>
</dbReference>
<dbReference type="KEGG" id="blr:BRLA_c034590"/>
<dbReference type="Gene3D" id="3.30.70.360">
    <property type="match status" value="1"/>
</dbReference>
<dbReference type="InterPro" id="IPR011650">
    <property type="entry name" value="Peptidase_M20_dimer"/>
</dbReference>
<dbReference type="GO" id="GO:0016805">
    <property type="term" value="F:dipeptidase activity"/>
    <property type="evidence" value="ECO:0007669"/>
    <property type="project" value="InterPro"/>
</dbReference>
<dbReference type="InterPro" id="IPR036264">
    <property type="entry name" value="Bact_exopeptidase_dim_dom"/>
</dbReference>
<evidence type="ECO:0000313" key="4">
    <source>
        <dbReference type="Proteomes" id="UP000005850"/>
    </source>
</evidence>
<proteinExistence type="inferred from homology"/>